<proteinExistence type="predicted"/>
<comment type="caution">
    <text evidence="1">The sequence shown here is derived from an EMBL/GenBank/DDBJ whole genome shotgun (WGS) entry which is preliminary data.</text>
</comment>
<accession>A0A834IHX3</accession>
<dbReference type="Proteomes" id="UP000625711">
    <property type="component" value="Unassembled WGS sequence"/>
</dbReference>
<sequence length="129" mass="14614">MRKESSAGAYGLWLSDAFRSFNQKRFFKLSTFVNDVEITRGPSRRRAETRHPSNRRRNKIAIMEVGKVYGRPLTSDSLFRARTTNGRTKGRCVVHGSNQIKNSPAPCEVTNRISTEINLSAGRKNADRV</sequence>
<protein>
    <submittedName>
        <fullName evidence="1">Uncharacterized protein</fullName>
    </submittedName>
</protein>
<reference evidence="1" key="1">
    <citation type="submission" date="2020-08" db="EMBL/GenBank/DDBJ databases">
        <title>Genome sequencing and assembly of the red palm weevil Rhynchophorus ferrugineus.</title>
        <authorList>
            <person name="Dias G.B."/>
            <person name="Bergman C.M."/>
            <person name="Manee M."/>
        </authorList>
    </citation>
    <scope>NUCLEOTIDE SEQUENCE</scope>
    <source>
        <strain evidence="1">AA-2017</strain>
        <tissue evidence="1">Whole larva</tissue>
    </source>
</reference>
<evidence type="ECO:0000313" key="2">
    <source>
        <dbReference type="Proteomes" id="UP000625711"/>
    </source>
</evidence>
<organism evidence="1 2">
    <name type="scientific">Rhynchophorus ferrugineus</name>
    <name type="common">Red palm weevil</name>
    <name type="synonym">Curculio ferrugineus</name>
    <dbReference type="NCBI Taxonomy" id="354439"/>
    <lineage>
        <taxon>Eukaryota</taxon>
        <taxon>Metazoa</taxon>
        <taxon>Ecdysozoa</taxon>
        <taxon>Arthropoda</taxon>
        <taxon>Hexapoda</taxon>
        <taxon>Insecta</taxon>
        <taxon>Pterygota</taxon>
        <taxon>Neoptera</taxon>
        <taxon>Endopterygota</taxon>
        <taxon>Coleoptera</taxon>
        <taxon>Polyphaga</taxon>
        <taxon>Cucujiformia</taxon>
        <taxon>Curculionidae</taxon>
        <taxon>Dryophthorinae</taxon>
        <taxon>Rhynchophorus</taxon>
    </lineage>
</organism>
<gene>
    <name evidence="1" type="ORF">GWI33_005186</name>
</gene>
<dbReference type="AlphaFoldDB" id="A0A834IHX3"/>
<keyword evidence="2" id="KW-1185">Reference proteome</keyword>
<evidence type="ECO:0000313" key="1">
    <source>
        <dbReference type="EMBL" id="KAF7281075.1"/>
    </source>
</evidence>
<name>A0A834IHX3_RHYFE</name>
<dbReference type="EMBL" id="JAACXV010000260">
    <property type="protein sequence ID" value="KAF7281075.1"/>
    <property type="molecule type" value="Genomic_DNA"/>
</dbReference>